<name>A0A0A9W6L9_LYGHE</name>
<dbReference type="GO" id="GO:1902017">
    <property type="term" value="P:regulation of cilium assembly"/>
    <property type="evidence" value="ECO:0007669"/>
    <property type="project" value="InterPro"/>
</dbReference>
<feature type="region of interest" description="Disordered" evidence="2">
    <location>
        <begin position="875"/>
        <end position="928"/>
    </location>
</feature>
<protein>
    <submittedName>
        <fullName evidence="3">Centrobin</fullName>
    </submittedName>
</protein>
<evidence type="ECO:0000313" key="5">
    <source>
        <dbReference type="EMBL" id="JAG34046.1"/>
    </source>
</evidence>
<dbReference type="EMBL" id="GBHO01009558">
    <property type="protein sequence ID" value="JAG34046.1"/>
    <property type="molecule type" value="Transcribed_RNA"/>
</dbReference>
<evidence type="ECO:0000256" key="2">
    <source>
        <dbReference type="SAM" id="MobiDB-lite"/>
    </source>
</evidence>
<dbReference type="GO" id="GO:0005814">
    <property type="term" value="C:centriole"/>
    <property type="evidence" value="ECO:0007669"/>
    <property type="project" value="TreeGrafter"/>
</dbReference>
<dbReference type="AlphaFoldDB" id="A0A0A9W6L9"/>
<feature type="compositionally biased region" description="Polar residues" evidence="2">
    <location>
        <begin position="289"/>
        <end position="304"/>
    </location>
</feature>
<dbReference type="GO" id="GO:0007099">
    <property type="term" value="P:centriole replication"/>
    <property type="evidence" value="ECO:0007669"/>
    <property type="project" value="InterPro"/>
</dbReference>
<feature type="compositionally biased region" description="Basic and acidic residues" evidence="2">
    <location>
        <begin position="372"/>
        <end position="382"/>
    </location>
</feature>
<proteinExistence type="predicted"/>
<dbReference type="PANTHER" id="PTHR34439">
    <property type="entry name" value="CENTROBIN"/>
    <property type="match status" value="1"/>
</dbReference>
<feature type="coiled-coil region" evidence="1">
    <location>
        <begin position="749"/>
        <end position="776"/>
    </location>
</feature>
<dbReference type="GO" id="GO:1902410">
    <property type="term" value="P:mitotic cytokinetic process"/>
    <property type="evidence" value="ECO:0007669"/>
    <property type="project" value="TreeGrafter"/>
</dbReference>
<dbReference type="GO" id="GO:0051299">
    <property type="term" value="P:centrosome separation"/>
    <property type="evidence" value="ECO:0007669"/>
    <property type="project" value="TreeGrafter"/>
</dbReference>
<dbReference type="PANTHER" id="PTHR34439:SF1">
    <property type="entry name" value="CENTROBIN"/>
    <property type="match status" value="1"/>
</dbReference>
<organism evidence="3">
    <name type="scientific">Lygus hesperus</name>
    <name type="common">Western plant bug</name>
    <dbReference type="NCBI Taxonomy" id="30085"/>
    <lineage>
        <taxon>Eukaryota</taxon>
        <taxon>Metazoa</taxon>
        <taxon>Ecdysozoa</taxon>
        <taxon>Arthropoda</taxon>
        <taxon>Hexapoda</taxon>
        <taxon>Insecta</taxon>
        <taxon>Pterygota</taxon>
        <taxon>Neoptera</taxon>
        <taxon>Paraneoptera</taxon>
        <taxon>Hemiptera</taxon>
        <taxon>Heteroptera</taxon>
        <taxon>Panheteroptera</taxon>
        <taxon>Cimicomorpha</taxon>
        <taxon>Miridae</taxon>
        <taxon>Mirini</taxon>
        <taxon>Lygus</taxon>
    </lineage>
</organism>
<dbReference type="EMBL" id="GBHO01040150">
    <property type="protein sequence ID" value="JAG03454.1"/>
    <property type="molecule type" value="Transcribed_RNA"/>
</dbReference>
<reference evidence="3" key="2">
    <citation type="submission" date="2014-07" db="EMBL/GenBank/DDBJ databases">
        <authorList>
            <person name="Hull J."/>
        </authorList>
    </citation>
    <scope>NUCLEOTIDE SEQUENCE</scope>
</reference>
<gene>
    <name evidence="3" type="primary">Cntrob_1</name>
    <name evidence="5" type="synonym">Cntrob_4</name>
    <name evidence="4" type="synonym">Cntrob_5</name>
    <name evidence="3" type="ORF">CM83_79581</name>
    <name evidence="5" type="ORF">CM83_79589</name>
    <name evidence="4" type="ORF">CM83_79590</name>
</gene>
<feature type="coiled-coil region" evidence="1">
    <location>
        <begin position="499"/>
        <end position="677"/>
    </location>
</feature>
<dbReference type="GO" id="GO:0005813">
    <property type="term" value="C:centrosome"/>
    <property type="evidence" value="ECO:0007669"/>
    <property type="project" value="TreeGrafter"/>
</dbReference>
<feature type="coiled-coil region" evidence="1">
    <location>
        <begin position="425"/>
        <end position="452"/>
    </location>
</feature>
<dbReference type="EMBL" id="GBHO01009560">
    <property type="protein sequence ID" value="JAG34044.1"/>
    <property type="molecule type" value="Transcribed_RNA"/>
</dbReference>
<evidence type="ECO:0000313" key="4">
    <source>
        <dbReference type="EMBL" id="JAG34044.1"/>
    </source>
</evidence>
<feature type="compositionally biased region" description="Low complexity" evidence="2">
    <location>
        <begin position="881"/>
        <end position="894"/>
    </location>
</feature>
<reference evidence="3" key="1">
    <citation type="journal article" date="2014" name="PLoS ONE">
        <title>Transcriptome-Based Identification of ABC Transporters in the Western Tarnished Plant Bug Lygus hesperus.</title>
        <authorList>
            <person name="Hull J.J."/>
            <person name="Chaney K."/>
            <person name="Geib S.M."/>
            <person name="Fabrick J.A."/>
            <person name="Brent C.S."/>
            <person name="Walsh D."/>
            <person name="Lavine L.C."/>
        </authorList>
    </citation>
    <scope>NUCLEOTIDE SEQUENCE</scope>
</reference>
<evidence type="ECO:0000313" key="3">
    <source>
        <dbReference type="EMBL" id="JAG03454.1"/>
    </source>
</evidence>
<keyword evidence="1" id="KW-0175">Coiled coil</keyword>
<feature type="region of interest" description="Disordered" evidence="2">
    <location>
        <begin position="262"/>
        <end position="389"/>
    </location>
</feature>
<feature type="compositionally biased region" description="Basic and acidic residues" evidence="2">
    <location>
        <begin position="807"/>
        <end position="819"/>
    </location>
</feature>
<feature type="compositionally biased region" description="Basic residues" evidence="2">
    <location>
        <begin position="323"/>
        <end position="332"/>
    </location>
</feature>
<dbReference type="InterPro" id="IPR038923">
    <property type="entry name" value="Centrobin"/>
</dbReference>
<feature type="region of interest" description="Disordered" evidence="2">
    <location>
        <begin position="806"/>
        <end position="860"/>
    </location>
</feature>
<evidence type="ECO:0000256" key="1">
    <source>
        <dbReference type="SAM" id="Coils"/>
    </source>
</evidence>
<feature type="compositionally biased region" description="Basic and acidic residues" evidence="2">
    <location>
        <begin position="267"/>
        <end position="285"/>
    </location>
</feature>
<accession>A0A0A9W6L9</accession>
<sequence length="928" mass="104974">MSDTDDTDTLLLVPPNLFTVPSESEGNLETSVVEDLITHVERLETRVNTIENRTSILGSLPGNLDPVNNISNEGSSHLSFESSSIPTFQTVYPAGTANSGKDSSLGDKQYILGEIDRYLESINTTSMENNFEEAAMNKDSGNERVLDRISTAGIGKNLALPDVDKLLREMESTQNEIERKLRERESEYGIGELSLTNTEFSSVRANDKGGLVGGGRSEVDFRHDKGLGFKTEYVTSRRAFILGENVGSVPDLGLGVRDLYAKSSSPRKSDDQRPVVEEPIGRRDAFLVGSSSNGEDPRNSNFTRSPMRGSPQRVPLNLETRKPKSFSPRRKLPFSEATHPKLTGSTVSQPPSKPDNYIERTAHHGGSGDSNDFPHEHMKNDRPLAFQPKPLASHFRGNLMSLADLWKNESNHSSHDDPSKLRQKLEEEKFRRMHLEETIQSLNKRVLEEQEKLAVAMVVDEGKDKAIIQITEAWKQMVEHWKKIEADRHSMSQRLISEKAALKRAREDVDKKIERWEKEVSQALDLAAGYKNKCELLEVEFSISKESLEGKVTVLEEKLKVNEKTLTDLLEERKFLSDKLQSTQEEVQDGKRLIDSTRKEVESIQQNLSTVEAELAIVKEQRGLIEMRLMEEKGRVVILEQQKSSLEDKLEEAHRCQMNAEKEAKNAIAELESSKMNLREFYQNQLEMVVRSKLTEFQGQLDAAQLSMQAEIESTKEMAQKRAEEQHNSLVNSHVAEIRRLEAIHKDELRSLELKLVDSERRRLKLENNHKDIAQKLHGVMENQWQQALSILTSEISLRQPNSELCRNVKPEGRPERLNQHRNFASKPGESESSEDTPFNKDDLVTCRSTAPRPQPSGKQEQLLKYIHMLLEKPPGKAVESSTSMFDSSFSITDVPGDIHQEPQHQPAKVPSGPNDPGFNRKPPWKPQ</sequence>